<dbReference type="GO" id="GO:0045893">
    <property type="term" value="P:positive regulation of DNA-templated transcription"/>
    <property type="evidence" value="ECO:0007669"/>
    <property type="project" value="TreeGrafter"/>
</dbReference>
<evidence type="ECO:0000256" key="7">
    <source>
        <dbReference type="ARBA" id="ARBA00023163"/>
    </source>
</evidence>
<feature type="compositionally biased region" description="Low complexity" evidence="11">
    <location>
        <begin position="165"/>
        <end position="179"/>
    </location>
</feature>
<dbReference type="STRING" id="409849.ENSPMGP00000008025"/>
<comment type="subcellular location">
    <subcellularLocation>
        <location evidence="2">Cytoplasm</location>
        <location evidence="2">Cytosol</location>
    </subcellularLocation>
    <subcellularLocation>
        <location evidence="1">Cytoplasmic vesicle</location>
        <location evidence="1">Autophagosome</location>
    </subcellularLocation>
    <subcellularLocation>
        <location evidence="10">Nucleus</location>
        <location evidence="10">Nuclear body</location>
    </subcellularLocation>
</comment>
<sequence>MFQRFTSALFGADTSDLRPDGAQSEEEEEDWILVNYLTDACSGSSVCADEEDLVILPSPTAPPMVRCPSLTSLNSTMTEPDELDAAAPDPDRDSDLDSDFLRLEPGSLEESWFVTPPACFTRAQPLPLEPSPLENLLIEHPSMSVYLVLNALLSVSLRPECIQRRPVSSSLPPSVSGRVDPLQPRPPHSLSKNTLRRLNPQRPPKTAAPQLHQPTHRQFNF</sequence>
<keyword evidence="3" id="KW-0963">Cytoplasm</keyword>
<evidence type="ECO:0000313" key="12">
    <source>
        <dbReference type="Ensembl" id="ENSPMGP00000008025.1"/>
    </source>
</evidence>
<dbReference type="Pfam" id="PF14839">
    <property type="entry name" value="DOR"/>
    <property type="match status" value="1"/>
</dbReference>
<dbReference type="GO" id="GO:0005829">
    <property type="term" value="C:cytosol"/>
    <property type="evidence" value="ECO:0007669"/>
    <property type="project" value="UniProtKB-SubCell"/>
</dbReference>
<reference evidence="12" key="2">
    <citation type="submission" date="2025-09" db="UniProtKB">
        <authorList>
            <consortium name="Ensembl"/>
        </authorList>
    </citation>
    <scope>IDENTIFICATION</scope>
</reference>
<name>A0A3B3ZU16_9GOBI</name>
<keyword evidence="9" id="KW-0968">Cytoplasmic vesicle</keyword>
<evidence type="ECO:0000256" key="6">
    <source>
        <dbReference type="ARBA" id="ARBA00023159"/>
    </source>
</evidence>
<dbReference type="AlphaFoldDB" id="A0A3B3ZU16"/>
<feature type="region of interest" description="Disordered" evidence="11">
    <location>
        <begin position="165"/>
        <end position="221"/>
    </location>
</feature>
<reference evidence="12" key="1">
    <citation type="submission" date="2025-08" db="UniProtKB">
        <authorList>
            <consortium name="Ensembl"/>
        </authorList>
    </citation>
    <scope>IDENTIFICATION</scope>
</reference>
<dbReference type="Proteomes" id="UP000261520">
    <property type="component" value="Unplaced"/>
</dbReference>
<dbReference type="GO" id="GO:0000045">
    <property type="term" value="P:autophagosome assembly"/>
    <property type="evidence" value="ECO:0007669"/>
    <property type="project" value="TreeGrafter"/>
</dbReference>
<dbReference type="PANTHER" id="PTHR31671:SF0">
    <property type="entry name" value="TUMOR PROTEIN P53-INDUCIBLE NUCLEAR PROTEIN 1"/>
    <property type="match status" value="1"/>
</dbReference>
<keyword evidence="13" id="KW-1185">Reference proteome</keyword>
<dbReference type="Ensembl" id="ENSPMGT00000008539.1">
    <property type="protein sequence ID" value="ENSPMGP00000008025.1"/>
    <property type="gene ID" value="ENSPMGG00000006641.1"/>
</dbReference>
<accession>A0A3B3ZU16</accession>
<keyword evidence="4" id="KW-0072">Autophagy</keyword>
<keyword evidence="5" id="KW-0805">Transcription regulation</keyword>
<keyword evidence="7" id="KW-0804">Transcription</keyword>
<evidence type="ECO:0000256" key="11">
    <source>
        <dbReference type="SAM" id="MobiDB-lite"/>
    </source>
</evidence>
<dbReference type="GO" id="GO:0016604">
    <property type="term" value="C:nuclear body"/>
    <property type="evidence" value="ECO:0007669"/>
    <property type="project" value="UniProtKB-SubCell"/>
</dbReference>
<dbReference type="InterPro" id="IPR029431">
    <property type="entry name" value="TP53INP"/>
</dbReference>
<dbReference type="GO" id="GO:0005776">
    <property type="term" value="C:autophagosome"/>
    <property type="evidence" value="ECO:0007669"/>
    <property type="project" value="UniProtKB-SubCell"/>
</dbReference>
<evidence type="ECO:0000256" key="9">
    <source>
        <dbReference type="ARBA" id="ARBA00023329"/>
    </source>
</evidence>
<dbReference type="GO" id="GO:0031410">
    <property type="term" value="C:cytoplasmic vesicle"/>
    <property type="evidence" value="ECO:0007669"/>
    <property type="project" value="UniProtKB-KW"/>
</dbReference>
<evidence type="ECO:0000256" key="8">
    <source>
        <dbReference type="ARBA" id="ARBA00023242"/>
    </source>
</evidence>
<keyword evidence="6" id="KW-0010">Activator</keyword>
<evidence type="ECO:0000313" key="13">
    <source>
        <dbReference type="Proteomes" id="UP000261520"/>
    </source>
</evidence>
<proteinExistence type="predicted"/>
<keyword evidence="8" id="KW-0539">Nucleus</keyword>
<evidence type="ECO:0000256" key="10">
    <source>
        <dbReference type="ARBA" id="ARBA00034306"/>
    </source>
</evidence>
<organism evidence="12 13">
    <name type="scientific">Periophthalmus magnuspinnatus</name>
    <dbReference type="NCBI Taxonomy" id="409849"/>
    <lineage>
        <taxon>Eukaryota</taxon>
        <taxon>Metazoa</taxon>
        <taxon>Chordata</taxon>
        <taxon>Craniata</taxon>
        <taxon>Vertebrata</taxon>
        <taxon>Euteleostomi</taxon>
        <taxon>Actinopterygii</taxon>
        <taxon>Neopterygii</taxon>
        <taxon>Teleostei</taxon>
        <taxon>Neoteleostei</taxon>
        <taxon>Acanthomorphata</taxon>
        <taxon>Gobiaria</taxon>
        <taxon>Gobiiformes</taxon>
        <taxon>Gobioidei</taxon>
        <taxon>Gobiidae</taxon>
        <taxon>Oxudercinae</taxon>
        <taxon>Periophthalmus</taxon>
    </lineage>
</organism>
<feature type="region of interest" description="Disordered" evidence="11">
    <location>
        <begin position="72"/>
        <end position="94"/>
    </location>
</feature>
<evidence type="ECO:0000256" key="3">
    <source>
        <dbReference type="ARBA" id="ARBA00022490"/>
    </source>
</evidence>
<protein>
    <submittedName>
        <fullName evidence="12">Uncharacterized protein</fullName>
    </submittedName>
</protein>
<dbReference type="PANTHER" id="PTHR31671">
    <property type="entry name" value="DIABETES AND OBESITY REGULATED, ISOFORM G"/>
    <property type="match status" value="1"/>
</dbReference>
<evidence type="ECO:0000256" key="5">
    <source>
        <dbReference type="ARBA" id="ARBA00023015"/>
    </source>
</evidence>
<evidence type="ECO:0000256" key="4">
    <source>
        <dbReference type="ARBA" id="ARBA00023006"/>
    </source>
</evidence>
<feature type="compositionally biased region" description="Polar residues" evidence="11">
    <location>
        <begin position="212"/>
        <end position="221"/>
    </location>
</feature>
<evidence type="ECO:0000256" key="1">
    <source>
        <dbReference type="ARBA" id="ARBA00004419"/>
    </source>
</evidence>
<evidence type="ECO:0000256" key="2">
    <source>
        <dbReference type="ARBA" id="ARBA00004514"/>
    </source>
</evidence>